<evidence type="ECO:0000256" key="2">
    <source>
        <dbReference type="SAM" id="MobiDB-lite"/>
    </source>
</evidence>
<dbReference type="Gene3D" id="3.40.50.1110">
    <property type="entry name" value="SGNH hydrolase"/>
    <property type="match status" value="1"/>
</dbReference>
<feature type="region of interest" description="Disordered" evidence="2">
    <location>
        <begin position="466"/>
        <end position="497"/>
    </location>
</feature>
<feature type="region of interest" description="Disordered" evidence="2">
    <location>
        <begin position="73"/>
        <end position="101"/>
    </location>
</feature>
<reference evidence="3" key="1">
    <citation type="submission" date="2021-05" db="EMBL/GenBank/DDBJ databases">
        <authorList>
            <person name="Alioto T."/>
            <person name="Alioto T."/>
            <person name="Gomez Garrido J."/>
        </authorList>
    </citation>
    <scope>NUCLEOTIDE SEQUENCE</scope>
</reference>
<dbReference type="EMBL" id="HBUF01429583">
    <property type="protein sequence ID" value="CAG6741782.1"/>
    <property type="molecule type" value="Transcribed_RNA"/>
</dbReference>
<name>A0A8D8Z6P4_9HEMI</name>
<evidence type="ECO:0000256" key="1">
    <source>
        <dbReference type="SAM" id="Coils"/>
    </source>
</evidence>
<proteinExistence type="predicted"/>
<dbReference type="CDD" id="cd00229">
    <property type="entry name" value="SGNH_hydrolase"/>
    <property type="match status" value="1"/>
</dbReference>
<feature type="compositionally biased region" description="Polar residues" evidence="2">
    <location>
        <begin position="81"/>
        <end position="101"/>
    </location>
</feature>
<dbReference type="InterPro" id="IPR036514">
    <property type="entry name" value="SGNH_hydro_sf"/>
</dbReference>
<keyword evidence="1" id="KW-0175">Coiled coil</keyword>
<evidence type="ECO:0000313" key="3">
    <source>
        <dbReference type="EMBL" id="CAG6741782.1"/>
    </source>
</evidence>
<feature type="coiled-coil region" evidence="1">
    <location>
        <begin position="192"/>
        <end position="246"/>
    </location>
</feature>
<dbReference type="AlphaFoldDB" id="A0A8D8Z6P4"/>
<accession>A0A8D8Z6P4</accession>
<organism evidence="3">
    <name type="scientific">Cacopsylla melanoneura</name>
    <dbReference type="NCBI Taxonomy" id="428564"/>
    <lineage>
        <taxon>Eukaryota</taxon>
        <taxon>Metazoa</taxon>
        <taxon>Ecdysozoa</taxon>
        <taxon>Arthropoda</taxon>
        <taxon>Hexapoda</taxon>
        <taxon>Insecta</taxon>
        <taxon>Pterygota</taxon>
        <taxon>Neoptera</taxon>
        <taxon>Paraneoptera</taxon>
        <taxon>Hemiptera</taxon>
        <taxon>Sternorrhyncha</taxon>
        <taxon>Psylloidea</taxon>
        <taxon>Psyllidae</taxon>
        <taxon>Psyllinae</taxon>
        <taxon>Cacopsylla</taxon>
    </lineage>
</organism>
<sequence length="609" mass="70193">MTNNITELSGSETSDLQMITEGTKSHHLIYKGTKFIYSNPTNGNFIYKCHEIRCPMKIKVDKERHEVLGKAGTHVNHAGDTPSSPRCNRSNGMSGGKITSTPIIRKSKSDNKTKEGDGFTTVIDIDATDPTRDAPPLINETCAQAYKSVINPESHNTDTHLETKVPEQQEEFLFKIRYEEMSKLKDTLIDKIVEKERIIVRQETEIETLKGKIRSIEESAIQVEDIKRIEDELEQTKNTTTKLKTIISTMEAGWEVDKLELEKIKSTPTEQQPGKPTNIPAVKKTQNKVHYGNPKPGPSRITVSMLGDSHVRGLEALLGASLPKHYDVQCHYKPGSRVEELHAFKIGKHTEEDIIVLISGTNDVSKTSIKNVKESLCKFVNSNNVCTIVMVLVPLRRNTNNINSHIRDFNKQISNQFKNNEKVIILDPNTILKSGDYVPDDLHLNKIGKGKLVEMIRDCIAPGTLFKKPSNTTQNKHQQRKVNGKRKFDGKRKPSSQNEYFEVRKHNRYTEHNTNNNYRSGYNHTYNRYNNHKVKYYNYNRKYDYYHNPLTSYHQYPQSQSSHYNRTYHNNNRYHGHYNTHTRRYRSSDGCDSERWGNAVSQNRFFRRH</sequence>
<dbReference type="SUPFAM" id="SSF52266">
    <property type="entry name" value="SGNH hydrolase"/>
    <property type="match status" value="1"/>
</dbReference>
<feature type="compositionally biased region" description="Basic residues" evidence="2">
    <location>
        <begin position="477"/>
        <end position="494"/>
    </location>
</feature>
<protein>
    <submittedName>
        <fullName evidence="3">Uncharacterized protein</fullName>
    </submittedName>
</protein>